<gene>
    <name evidence="2" type="ORF">PPRIM_AZ9-3.1.T0310140</name>
</gene>
<keyword evidence="3" id="KW-1185">Reference proteome</keyword>
<dbReference type="AlphaFoldDB" id="A0A8S1L6G8"/>
<dbReference type="EMBL" id="CAJJDM010000030">
    <property type="protein sequence ID" value="CAD8061103.1"/>
    <property type="molecule type" value="Genomic_DNA"/>
</dbReference>
<name>A0A8S1L6G8_PARPR</name>
<evidence type="ECO:0000313" key="2">
    <source>
        <dbReference type="EMBL" id="CAD8061103.1"/>
    </source>
</evidence>
<feature type="region of interest" description="Disordered" evidence="1">
    <location>
        <begin position="281"/>
        <end position="303"/>
    </location>
</feature>
<organism evidence="2 3">
    <name type="scientific">Paramecium primaurelia</name>
    <dbReference type="NCBI Taxonomy" id="5886"/>
    <lineage>
        <taxon>Eukaryota</taxon>
        <taxon>Sar</taxon>
        <taxon>Alveolata</taxon>
        <taxon>Ciliophora</taxon>
        <taxon>Intramacronucleata</taxon>
        <taxon>Oligohymenophorea</taxon>
        <taxon>Peniculida</taxon>
        <taxon>Parameciidae</taxon>
        <taxon>Paramecium</taxon>
    </lineage>
</organism>
<accession>A0A8S1L6G8</accession>
<reference evidence="2" key="1">
    <citation type="submission" date="2021-01" db="EMBL/GenBank/DDBJ databases">
        <authorList>
            <consortium name="Genoscope - CEA"/>
            <person name="William W."/>
        </authorList>
    </citation>
    <scope>NUCLEOTIDE SEQUENCE</scope>
</reference>
<proteinExistence type="predicted"/>
<evidence type="ECO:0000256" key="1">
    <source>
        <dbReference type="SAM" id="MobiDB-lite"/>
    </source>
</evidence>
<sequence length="303" mass="35981">MSEMVQTFSIHSKKHRSTQKQQKGLLMKGVTIRNNMNLKLWLNEVMNRKEIDLKLGKLNIDCQRNDKQLKYYNNDVILPSIFRDVEDSQIFPMICFQKRTCRQLMREIRFEDNVTSLLPSDKRNSILYGLLRELMHEIEFREQNILICQHKITKVFYIYFTDCLICPISKCCYTSVVFVLGQIFGGQIRCNNENCPIKILVTFDIQEELLWKKNYVDLSNRFSKYIISGKFRTNSLKTSLQPTDISKSNHHYNLNINSHISQTERIQSKLNLSQLSNYQKQREKSNKNKNGFQSDQYQNMFQK</sequence>
<protein>
    <submittedName>
        <fullName evidence="2">Uncharacterized protein</fullName>
    </submittedName>
</protein>
<evidence type="ECO:0000313" key="3">
    <source>
        <dbReference type="Proteomes" id="UP000688137"/>
    </source>
</evidence>
<comment type="caution">
    <text evidence="2">The sequence shown here is derived from an EMBL/GenBank/DDBJ whole genome shotgun (WGS) entry which is preliminary data.</text>
</comment>
<dbReference type="Proteomes" id="UP000688137">
    <property type="component" value="Unassembled WGS sequence"/>
</dbReference>
<feature type="compositionally biased region" description="Polar residues" evidence="1">
    <location>
        <begin position="288"/>
        <end position="303"/>
    </location>
</feature>
<dbReference type="OMA" id="RCNNENC"/>